<dbReference type="PROSITE" id="PS51391">
    <property type="entry name" value="CID"/>
    <property type="match status" value="1"/>
</dbReference>
<dbReference type="Pfam" id="PF16566">
    <property type="entry name" value="CREPT"/>
    <property type="match status" value="1"/>
</dbReference>
<evidence type="ECO:0000256" key="4">
    <source>
        <dbReference type="SAM" id="Coils"/>
    </source>
</evidence>
<sequence>MHQGVECLDHSQLQLLGQRGGFARAGRGSEASTQLREELLQQLLLLHARRRKHGGDALHQALHQPLLLGPRHPQGEAQREQHVLLQLLQGRAAHPGQVRLQLPYVLHRLHPRQLHADGAQRPERRLRGVEHGHAGGRGRSSPGPMSSFSESALEKKLSELSNSQQSVQTLSLWLIHHRKHAGPIVAVWHRELRKAKSSRKLTFLYLANDVIQNSKRKGPEFTREFESVLVDAFSHVAREADEGCKKPLERLLNIWQERSVYGSEFIQQLKLSMEDSNSPQTKVAEEKKSLKRTFQQIQEEEDDDYPGSYSPQDPSAGPLLTEDLIKALQDLENAASGDATVRQKIASLPQEVQDVSLLEKITDKEAAERLSKTVDEACLLLAEYNGRLAAELEDRRQLARMLIEYTQNQKDVLTEKEKKLEEYKQKLARVTQVRKELKSHIQSLPDLSLLPNVTGGLAPLPSAGDLFSTD</sequence>
<dbReference type="CDD" id="cd17012">
    <property type="entry name" value="CID_RPRD1B"/>
    <property type="match status" value="1"/>
</dbReference>
<dbReference type="AlphaFoldDB" id="A0A8C0U827"/>
<feature type="coiled-coil region" evidence="4">
    <location>
        <begin position="406"/>
        <end position="440"/>
    </location>
</feature>
<keyword evidence="2" id="KW-0539">Nucleus</keyword>
<feature type="region of interest" description="Disordered" evidence="5">
    <location>
        <begin position="130"/>
        <end position="154"/>
    </location>
</feature>
<dbReference type="GO" id="GO:0099122">
    <property type="term" value="F:RNA polymerase II C-terminal domain binding"/>
    <property type="evidence" value="ECO:0007669"/>
    <property type="project" value="InterPro"/>
</dbReference>
<evidence type="ECO:0000313" key="7">
    <source>
        <dbReference type="Ensembl" id="ENSCCEP00000003578.1"/>
    </source>
</evidence>
<protein>
    <submittedName>
        <fullName evidence="7">Regulation of nuclear pre-mRNA domain containing 1B</fullName>
    </submittedName>
</protein>
<dbReference type="Pfam" id="PF04818">
    <property type="entry name" value="CID"/>
    <property type="match status" value="1"/>
</dbReference>
<keyword evidence="4" id="KW-0175">Coiled coil</keyword>
<organism evidence="7 8">
    <name type="scientific">Cyanistes caeruleus</name>
    <name type="common">Eurasian blue tit</name>
    <name type="synonym">Parus caeruleus</name>
    <dbReference type="NCBI Taxonomy" id="156563"/>
    <lineage>
        <taxon>Eukaryota</taxon>
        <taxon>Metazoa</taxon>
        <taxon>Chordata</taxon>
        <taxon>Craniata</taxon>
        <taxon>Vertebrata</taxon>
        <taxon>Euteleostomi</taxon>
        <taxon>Archelosauria</taxon>
        <taxon>Archosauria</taxon>
        <taxon>Dinosauria</taxon>
        <taxon>Saurischia</taxon>
        <taxon>Theropoda</taxon>
        <taxon>Coelurosauria</taxon>
        <taxon>Aves</taxon>
        <taxon>Neognathae</taxon>
        <taxon>Neoaves</taxon>
        <taxon>Telluraves</taxon>
        <taxon>Australaves</taxon>
        <taxon>Passeriformes</taxon>
        <taxon>Paridae</taxon>
        <taxon>Cyanistes</taxon>
    </lineage>
</organism>
<dbReference type="FunFam" id="1.25.40.90:FF:000007">
    <property type="entry name" value="Regulation of nuclear pre-mRNA domain-containing protein 1B"/>
    <property type="match status" value="1"/>
</dbReference>
<name>A0A8C0U827_CYACU</name>
<dbReference type="Gene3D" id="6.10.250.2560">
    <property type="match status" value="1"/>
</dbReference>
<comment type="subcellular location">
    <subcellularLocation>
        <location evidence="1">Nucleus</location>
    </subcellularLocation>
</comment>
<dbReference type="InterPro" id="IPR006569">
    <property type="entry name" value="CID_dom"/>
</dbReference>
<reference evidence="7" key="1">
    <citation type="submission" date="2025-08" db="UniProtKB">
        <authorList>
            <consortium name="Ensembl"/>
        </authorList>
    </citation>
    <scope>IDENTIFICATION</scope>
</reference>
<gene>
    <name evidence="7" type="primary">RPRD1B</name>
</gene>
<evidence type="ECO:0000256" key="2">
    <source>
        <dbReference type="ARBA" id="ARBA00023242"/>
    </source>
</evidence>
<dbReference type="PANTHER" id="PTHR12460">
    <property type="entry name" value="CYCLIN-DEPENDENT KINASE INHIBITOR-RELATED PROTEIN"/>
    <property type="match status" value="1"/>
</dbReference>
<reference evidence="7" key="2">
    <citation type="submission" date="2025-09" db="UniProtKB">
        <authorList>
            <consortium name="Ensembl"/>
        </authorList>
    </citation>
    <scope>IDENTIFICATION</scope>
</reference>
<dbReference type="Gene3D" id="1.25.40.90">
    <property type="match status" value="1"/>
</dbReference>
<dbReference type="InterPro" id="IPR047882">
    <property type="entry name" value="RPRD1B_CID"/>
</dbReference>
<comment type="similarity">
    <text evidence="3">Belongs to the UPF0400 (RTT103) family.</text>
</comment>
<dbReference type="SUPFAM" id="SSF48464">
    <property type="entry name" value="ENTH/VHS domain"/>
    <property type="match status" value="1"/>
</dbReference>
<dbReference type="GO" id="GO:0001111">
    <property type="term" value="P:RNA polymerase II promoter clearance"/>
    <property type="evidence" value="ECO:0007669"/>
    <property type="project" value="UniProtKB-ARBA"/>
</dbReference>
<feature type="domain" description="CID" evidence="6">
    <location>
        <begin position="145"/>
        <end position="277"/>
    </location>
</feature>
<accession>A0A8C0U827</accession>
<evidence type="ECO:0000313" key="8">
    <source>
        <dbReference type="Proteomes" id="UP000694410"/>
    </source>
</evidence>
<dbReference type="GO" id="GO:0042802">
    <property type="term" value="F:identical protein binding"/>
    <property type="evidence" value="ECO:0007669"/>
    <property type="project" value="UniProtKB-ARBA"/>
</dbReference>
<dbReference type="InterPro" id="IPR008942">
    <property type="entry name" value="ENTH_VHS"/>
</dbReference>
<dbReference type="PANTHER" id="PTHR12460:SF3">
    <property type="entry name" value="REGULATION OF NUCLEAR PRE-MRNA DOMAIN-CONTAINING PROTEIN 1B"/>
    <property type="match status" value="1"/>
</dbReference>
<dbReference type="Ensembl" id="ENSCCET00000005927.1">
    <property type="protein sequence ID" value="ENSCCEP00000003578.1"/>
    <property type="gene ID" value="ENSCCEG00000003944.1"/>
</dbReference>
<evidence type="ECO:0000256" key="3">
    <source>
        <dbReference type="ARBA" id="ARBA00034310"/>
    </source>
</evidence>
<keyword evidence="8" id="KW-1185">Reference proteome</keyword>
<dbReference type="InterPro" id="IPR032337">
    <property type="entry name" value="RPRD1A/B_C"/>
</dbReference>
<proteinExistence type="inferred from homology"/>
<feature type="compositionally biased region" description="Low complexity" evidence="5">
    <location>
        <begin position="139"/>
        <end position="151"/>
    </location>
</feature>
<evidence type="ECO:0000256" key="5">
    <source>
        <dbReference type="SAM" id="MobiDB-lite"/>
    </source>
</evidence>
<dbReference type="Proteomes" id="UP000694410">
    <property type="component" value="Unplaced"/>
</dbReference>
<evidence type="ECO:0000259" key="6">
    <source>
        <dbReference type="PROSITE" id="PS51391"/>
    </source>
</evidence>
<dbReference type="GO" id="GO:0031124">
    <property type="term" value="P:mRNA 3'-end processing"/>
    <property type="evidence" value="ECO:0007669"/>
    <property type="project" value="TreeGrafter"/>
</dbReference>
<evidence type="ECO:0000256" key="1">
    <source>
        <dbReference type="ARBA" id="ARBA00004123"/>
    </source>
</evidence>
<dbReference type="SMART" id="SM00582">
    <property type="entry name" value="RPR"/>
    <property type="match status" value="1"/>
</dbReference>
<dbReference type="GO" id="GO:0005654">
    <property type="term" value="C:nucleoplasm"/>
    <property type="evidence" value="ECO:0007669"/>
    <property type="project" value="UniProtKB-ARBA"/>
</dbReference>
<feature type="region of interest" description="Disordered" evidence="5">
    <location>
        <begin position="299"/>
        <end position="318"/>
    </location>
</feature>
<dbReference type="GO" id="GO:0097550">
    <property type="term" value="C:transcription preinitiation complex"/>
    <property type="evidence" value="ECO:0007669"/>
    <property type="project" value="UniProtKB-ARBA"/>
</dbReference>